<proteinExistence type="inferred from homology"/>
<feature type="active site" description="Nucleophile" evidence="3">
    <location>
        <position position="184"/>
    </location>
</feature>
<evidence type="ECO:0000256" key="1">
    <source>
        <dbReference type="ARBA" id="ARBA00010701"/>
    </source>
</evidence>
<protein>
    <recommendedName>
        <fullName evidence="2">Lipase</fullName>
    </recommendedName>
</protein>
<dbReference type="InterPro" id="IPR025483">
    <property type="entry name" value="Lipase_euk"/>
</dbReference>
<dbReference type="Gene3D" id="3.40.50.1820">
    <property type="entry name" value="alpha/beta hydrolase"/>
    <property type="match status" value="1"/>
</dbReference>
<keyword evidence="2" id="KW-0443">Lipid metabolism</keyword>
<comment type="similarity">
    <text evidence="1 2">Belongs to the AB hydrolase superfamily. Lipase family.</text>
</comment>
<keyword evidence="2" id="KW-0378">Hydrolase</keyword>
<evidence type="ECO:0000259" key="4">
    <source>
        <dbReference type="Pfam" id="PF04083"/>
    </source>
</evidence>
<reference evidence="5 6" key="1">
    <citation type="submission" date="2024-12" db="EMBL/GenBank/DDBJ databases">
        <title>The unique morphological basis and parallel evolutionary history of personate flowers in Penstemon.</title>
        <authorList>
            <person name="Depatie T.H."/>
            <person name="Wessinger C.A."/>
        </authorList>
    </citation>
    <scope>NUCLEOTIDE SEQUENCE [LARGE SCALE GENOMIC DNA]</scope>
    <source>
        <strain evidence="5">WTNN_2</strain>
        <tissue evidence="5">Leaf</tissue>
    </source>
</reference>
<feature type="active site" description="Charge relay system" evidence="3">
    <location>
        <position position="346"/>
    </location>
</feature>
<dbReference type="Pfam" id="PF04083">
    <property type="entry name" value="Abhydro_lipase"/>
    <property type="match status" value="1"/>
</dbReference>
<keyword evidence="6" id="KW-1185">Reference proteome</keyword>
<dbReference type="SUPFAM" id="SSF53474">
    <property type="entry name" value="alpha/beta-Hydrolases"/>
    <property type="match status" value="1"/>
</dbReference>
<feature type="domain" description="Partial AB-hydrolase lipase" evidence="4">
    <location>
        <begin position="54"/>
        <end position="109"/>
    </location>
</feature>
<dbReference type="PANTHER" id="PTHR11005">
    <property type="entry name" value="LYSOSOMAL ACID LIPASE-RELATED"/>
    <property type="match status" value="1"/>
</dbReference>
<dbReference type="PIRSF" id="PIRSF000862">
    <property type="entry name" value="Steryl_ester_lip"/>
    <property type="match status" value="1"/>
</dbReference>
<evidence type="ECO:0000313" key="5">
    <source>
        <dbReference type="EMBL" id="KAL3839207.1"/>
    </source>
</evidence>
<evidence type="ECO:0000256" key="2">
    <source>
        <dbReference type="PIRNR" id="PIRNR000862"/>
    </source>
</evidence>
<dbReference type="InterPro" id="IPR029058">
    <property type="entry name" value="AB_hydrolase_fold"/>
</dbReference>
<dbReference type="AlphaFoldDB" id="A0ABD3TQ19"/>
<dbReference type="GO" id="GO:0016042">
    <property type="term" value="P:lipid catabolic process"/>
    <property type="evidence" value="ECO:0007669"/>
    <property type="project" value="UniProtKB-KW"/>
</dbReference>
<feature type="active site" description="Charge relay system" evidence="3">
    <location>
        <position position="379"/>
    </location>
</feature>
<dbReference type="FunFam" id="3.40.50.1820:FF:000126">
    <property type="entry name" value="Lipase"/>
    <property type="match status" value="1"/>
</dbReference>
<evidence type="ECO:0000256" key="3">
    <source>
        <dbReference type="PIRSR" id="PIRSR000862-1"/>
    </source>
</evidence>
<evidence type="ECO:0000313" key="6">
    <source>
        <dbReference type="Proteomes" id="UP001634393"/>
    </source>
</evidence>
<accession>A0ABD3TQ19</accession>
<dbReference type="GO" id="GO:0016787">
    <property type="term" value="F:hydrolase activity"/>
    <property type="evidence" value="ECO:0007669"/>
    <property type="project" value="UniProtKB-KW"/>
</dbReference>
<sequence>MASKSYFDLIVTFIFFVSLVPHLVFGSSRSHFLPNKASGSRVTRMNGICGSAVTVHGYMCEEYDVTTDDGYILSLQRIPGGLGGGNGLNRQPVVLQHGLFVDGMTWLMNSPQQSLAMILADNGFDVWISNLRGTRYSLRHVFLHPLHPQFWDWTWDELVTHDLQSVIEYVYGQTGQKIHYVGHSMGTLIALASLSEALQIDKIKSAALLSPIAYLSHVTAPFSGAKGPPVITSIEYNPAGVDANNYLKLVCANPALNCFDFLSAFTGKNCCLNQSIIEFYLNNEPQSTSTRNLDHFGQMTTSNDVLSTYDFGGFNTLHYGQIQPPTYDLTKIPTNFPLFLSYGGQDKLSVPQDVVTLLDKLKLHDKDKLQVQYIEEYAHLDFIIGVNAKDIVYNQVIQFFRSHN</sequence>
<comment type="caution">
    <text evidence="5">The sequence shown here is derived from an EMBL/GenBank/DDBJ whole genome shotgun (WGS) entry which is preliminary data.</text>
</comment>
<organism evidence="5 6">
    <name type="scientific">Penstemon smallii</name>
    <dbReference type="NCBI Taxonomy" id="265156"/>
    <lineage>
        <taxon>Eukaryota</taxon>
        <taxon>Viridiplantae</taxon>
        <taxon>Streptophyta</taxon>
        <taxon>Embryophyta</taxon>
        <taxon>Tracheophyta</taxon>
        <taxon>Spermatophyta</taxon>
        <taxon>Magnoliopsida</taxon>
        <taxon>eudicotyledons</taxon>
        <taxon>Gunneridae</taxon>
        <taxon>Pentapetalae</taxon>
        <taxon>asterids</taxon>
        <taxon>lamiids</taxon>
        <taxon>Lamiales</taxon>
        <taxon>Plantaginaceae</taxon>
        <taxon>Cheloneae</taxon>
        <taxon>Penstemon</taxon>
    </lineage>
</organism>
<gene>
    <name evidence="5" type="ORF">ACJIZ3_023798</name>
</gene>
<dbReference type="InterPro" id="IPR006693">
    <property type="entry name" value="AB_hydrolase_lipase"/>
</dbReference>
<name>A0ABD3TQ19_9LAMI</name>
<dbReference type="Proteomes" id="UP001634393">
    <property type="component" value="Unassembled WGS sequence"/>
</dbReference>
<keyword evidence="2" id="KW-0442">Lipid degradation</keyword>
<dbReference type="EMBL" id="JBJXBP010000003">
    <property type="protein sequence ID" value="KAL3839207.1"/>
    <property type="molecule type" value="Genomic_DNA"/>
</dbReference>